<feature type="region of interest" description="Disordered" evidence="4">
    <location>
        <begin position="1"/>
        <end position="38"/>
    </location>
</feature>
<evidence type="ECO:0000256" key="1">
    <source>
        <dbReference type="ARBA" id="ARBA00004123"/>
    </source>
</evidence>
<dbReference type="Pfam" id="PF25088">
    <property type="entry name" value="GPKOW_C"/>
    <property type="match status" value="1"/>
</dbReference>
<dbReference type="PANTHER" id="PTHR15818">
    <property type="entry name" value="G PATCH AND KOW-CONTAINING"/>
    <property type="match status" value="1"/>
</dbReference>
<keyword evidence="7" id="KW-1185">Reference proteome</keyword>
<dbReference type="GO" id="GO:0003676">
    <property type="term" value="F:nucleic acid binding"/>
    <property type="evidence" value="ECO:0007669"/>
    <property type="project" value="InterPro"/>
</dbReference>
<dbReference type="InterPro" id="IPR045166">
    <property type="entry name" value="Spp2-like"/>
</dbReference>
<dbReference type="GO" id="GO:0005681">
    <property type="term" value="C:spliceosomal complex"/>
    <property type="evidence" value="ECO:0007669"/>
    <property type="project" value="TreeGrafter"/>
</dbReference>
<comment type="similarity">
    <text evidence="2">Belongs to the MOS2 family.</text>
</comment>
<feature type="compositionally biased region" description="Low complexity" evidence="4">
    <location>
        <begin position="1"/>
        <end position="13"/>
    </location>
</feature>
<dbReference type="PANTHER" id="PTHR15818:SF2">
    <property type="entry name" value="G-PATCH DOMAIN AND KOW MOTIFS-CONTAINING PROTEIN"/>
    <property type="match status" value="1"/>
</dbReference>
<proteinExistence type="inferred from homology"/>
<dbReference type="SMART" id="SM00443">
    <property type="entry name" value="G_patch"/>
    <property type="match status" value="1"/>
</dbReference>
<dbReference type="AlphaFoldDB" id="A0A834ZGP2"/>
<dbReference type="PROSITE" id="PS50174">
    <property type="entry name" value="G_PATCH"/>
    <property type="match status" value="1"/>
</dbReference>
<comment type="subcellular location">
    <subcellularLocation>
        <location evidence="1">Nucleus</location>
    </subcellularLocation>
</comment>
<dbReference type="EMBL" id="JABCRI010000006">
    <property type="protein sequence ID" value="KAF8404858.1"/>
    <property type="molecule type" value="Genomic_DNA"/>
</dbReference>
<evidence type="ECO:0000256" key="4">
    <source>
        <dbReference type="SAM" id="MobiDB-lite"/>
    </source>
</evidence>
<feature type="compositionally biased region" description="Basic and acidic residues" evidence="4">
    <location>
        <begin position="25"/>
        <end position="38"/>
    </location>
</feature>
<dbReference type="SMART" id="SM00739">
    <property type="entry name" value="KOW"/>
    <property type="match status" value="2"/>
</dbReference>
<dbReference type="InterPro" id="IPR005824">
    <property type="entry name" value="KOW"/>
</dbReference>
<dbReference type="GO" id="GO:0000398">
    <property type="term" value="P:mRNA splicing, via spliceosome"/>
    <property type="evidence" value="ECO:0007669"/>
    <property type="project" value="InterPro"/>
</dbReference>
<evidence type="ECO:0000259" key="5">
    <source>
        <dbReference type="PROSITE" id="PS50174"/>
    </source>
</evidence>
<dbReference type="Proteomes" id="UP000655225">
    <property type="component" value="Unassembled WGS sequence"/>
</dbReference>
<sequence length="479" mass="53562">MKLSFSISSKQSSRPNQKPSENFNEENKTKEDDGTNHEYVTEFDASKTLSDNQQRKLVLPPKQNEWRPLKKMKNIDLPVRSATDDPDLRFELEVPSTTADTGAGVSYGLTIRRTKEDNGGDNGEIPARSVTSGDFLLQKFKEDLRNLPEDQGFDEFADVPVEGYGAALLAGYGWTEGRGIGRNAKEDVKVVQYERRAGKEGLGFVSEMVSTKKEGHNSGSQNVDPKMQNQKLARGEPKRVCAGKVVRIVGGRHVGLKAKVMERLDGDSDFPMVVLKLSRSEEEVLVGVEEIAELGSVEEDKCLKKLRDLELRGSKNDRRQDERRDSSSSHGNVQRREGSKDKKRKNDKRRGEEGRTPVSWLTSHIRVRIISKDFRGGKMYLKKGEIVDVVGPATCDISMDDSRELIQGVDQDLLETALPRRGGPVLILYGKHKGVFGNLVEKDMEKETAVIRDADSHALLNVRLEQIAEYIGDPSYVGY</sequence>
<evidence type="ECO:0000256" key="2">
    <source>
        <dbReference type="ARBA" id="ARBA00010966"/>
    </source>
</evidence>
<dbReference type="OMA" id="AHKDKEK"/>
<dbReference type="Gene3D" id="2.30.30.140">
    <property type="match status" value="1"/>
</dbReference>
<accession>A0A834ZGP2</accession>
<name>A0A834ZGP2_TETSI</name>
<dbReference type="InterPro" id="IPR000467">
    <property type="entry name" value="G_patch_dom"/>
</dbReference>
<feature type="region of interest" description="Disordered" evidence="4">
    <location>
        <begin position="213"/>
        <end position="235"/>
    </location>
</feature>
<evidence type="ECO:0000313" key="7">
    <source>
        <dbReference type="Proteomes" id="UP000655225"/>
    </source>
</evidence>
<comment type="caution">
    <text evidence="6">The sequence shown here is derived from an EMBL/GenBank/DDBJ whole genome shotgun (WGS) entry which is preliminary data.</text>
</comment>
<gene>
    <name evidence="6" type="ORF">HHK36_009748</name>
</gene>
<evidence type="ECO:0000313" key="6">
    <source>
        <dbReference type="EMBL" id="KAF8404858.1"/>
    </source>
</evidence>
<feature type="compositionally biased region" description="Basic and acidic residues" evidence="4">
    <location>
        <begin position="315"/>
        <end position="327"/>
    </location>
</feature>
<dbReference type="Pfam" id="PF12656">
    <property type="entry name" value="G-patch_2"/>
    <property type="match status" value="1"/>
</dbReference>
<organism evidence="6 7">
    <name type="scientific">Tetracentron sinense</name>
    <name type="common">Spur-leaf</name>
    <dbReference type="NCBI Taxonomy" id="13715"/>
    <lineage>
        <taxon>Eukaryota</taxon>
        <taxon>Viridiplantae</taxon>
        <taxon>Streptophyta</taxon>
        <taxon>Embryophyta</taxon>
        <taxon>Tracheophyta</taxon>
        <taxon>Spermatophyta</taxon>
        <taxon>Magnoliopsida</taxon>
        <taxon>Trochodendrales</taxon>
        <taxon>Trochodendraceae</taxon>
        <taxon>Tetracentron</taxon>
    </lineage>
</organism>
<reference evidence="6 7" key="1">
    <citation type="submission" date="2020-04" db="EMBL/GenBank/DDBJ databases">
        <title>Plant Genome Project.</title>
        <authorList>
            <person name="Zhang R.-G."/>
        </authorList>
    </citation>
    <scope>NUCLEOTIDE SEQUENCE [LARGE SCALE GENOMIC DNA]</scope>
    <source>
        <strain evidence="6">YNK0</strain>
        <tissue evidence="6">Leaf</tissue>
    </source>
</reference>
<dbReference type="OrthoDB" id="5577072at2759"/>
<protein>
    <recommendedName>
        <fullName evidence="5">G-patch domain-containing protein</fullName>
    </recommendedName>
</protein>
<feature type="domain" description="G-patch" evidence="5">
    <location>
        <begin position="161"/>
        <end position="207"/>
    </location>
</feature>
<dbReference type="InterPro" id="IPR026822">
    <property type="entry name" value="Spp2/MOS2_G-patch"/>
</dbReference>
<keyword evidence="3" id="KW-0539">Nucleus</keyword>
<feature type="region of interest" description="Disordered" evidence="4">
    <location>
        <begin position="315"/>
        <end position="357"/>
    </location>
</feature>
<feature type="compositionally biased region" description="Polar residues" evidence="4">
    <location>
        <begin position="217"/>
        <end position="231"/>
    </location>
</feature>
<evidence type="ECO:0000256" key="3">
    <source>
        <dbReference type="ARBA" id="ARBA00023242"/>
    </source>
</evidence>